<evidence type="ECO:0000256" key="8">
    <source>
        <dbReference type="ARBA" id="ARBA00022989"/>
    </source>
</evidence>
<comment type="subcellular location">
    <subcellularLocation>
        <location evidence="1">Cell membrane</location>
        <topology evidence="1">Multi-pass membrane protein</topology>
    </subcellularLocation>
</comment>
<evidence type="ECO:0000256" key="5">
    <source>
        <dbReference type="ARBA" id="ARBA00022670"/>
    </source>
</evidence>
<reference evidence="11 12" key="1">
    <citation type="submission" date="2020-08" db="EMBL/GenBank/DDBJ databases">
        <title>Genomic Encyclopedia of Type Strains, Phase IV (KMG-IV): sequencing the most valuable type-strain genomes for metagenomic binning, comparative biology and taxonomic classification.</title>
        <authorList>
            <person name="Goeker M."/>
        </authorList>
    </citation>
    <scope>NUCLEOTIDE SEQUENCE [LARGE SCALE GENOMIC DNA]</scope>
    <source>
        <strain evidence="11 12">DSM 25799</strain>
    </source>
</reference>
<dbReference type="AlphaFoldDB" id="A0A7W8FX20"/>
<feature type="transmembrane region" description="Helical" evidence="10">
    <location>
        <begin position="172"/>
        <end position="192"/>
    </location>
</feature>
<feature type="transmembrane region" description="Helical" evidence="10">
    <location>
        <begin position="134"/>
        <end position="152"/>
    </location>
</feature>
<dbReference type="InterPro" id="IPR023596">
    <property type="entry name" value="Peptidase_PrsW_arch/bac"/>
</dbReference>
<feature type="transmembrane region" description="Helical" evidence="10">
    <location>
        <begin position="62"/>
        <end position="80"/>
    </location>
</feature>
<feature type="transmembrane region" description="Helical" evidence="10">
    <location>
        <begin position="199"/>
        <end position="220"/>
    </location>
</feature>
<dbReference type="Pfam" id="PF13367">
    <property type="entry name" value="PrsW-protease"/>
    <property type="match status" value="1"/>
</dbReference>
<evidence type="ECO:0000313" key="11">
    <source>
        <dbReference type="EMBL" id="MBB5182512.1"/>
    </source>
</evidence>
<evidence type="ECO:0000256" key="6">
    <source>
        <dbReference type="ARBA" id="ARBA00022692"/>
    </source>
</evidence>
<dbReference type="PANTHER" id="PTHR36844:SF1">
    <property type="entry name" value="PROTEASE PRSW"/>
    <property type="match status" value="1"/>
</dbReference>
<keyword evidence="8 10" id="KW-1133">Transmembrane helix</keyword>
<proteinExistence type="inferred from homology"/>
<protein>
    <recommendedName>
        <fullName evidence="3">Protease PrsW</fullName>
    </recommendedName>
</protein>
<dbReference type="GO" id="GO:0005886">
    <property type="term" value="C:plasma membrane"/>
    <property type="evidence" value="ECO:0007669"/>
    <property type="project" value="UniProtKB-SubCell"/>
</dbReference>
<evidence type="ECO:0000313" key="12">
    <source>
        <dbReference type="Proteomes" id="UP000539953"/>
    </source>
</evidence>
<evidence type="ECO:0000256" key="9">
    <source>
        <dbReference type="ARBA" id="ARBA00023136"/>
    </source>
</evidence>
<dbReference type="PANTHER" id="PTHR36844">
    <property type="entry name" value="PROTEASE PRSW"/>
    <property type="match status" value="1"/>
</dbReference>
<dbReference type="GO" id="GO:0006508">
    <property type="term" value="P:proteolysis"/>
    <property type="evidence" value="ECO:0007669"/>
    <property type="project" value="UniProtKB-KW"/>
</dbReference>
<evidence type="ECO:0000256" key="2">
    <source>
        <dbReference type="ARBA" id="ARBA00009165"/>
    </source>
</evidence>
<organism evidence="11 12">
    <name type="scientific">Catenisphaera adipataccumulans</name>
    <dbReference type="NCBI Taxonomy" id="700500"/>
    <lineage>
        <taxon>Bacteria</taxon>
        <taxon>Bacillati</taxon>
        <taxon>Bacillota</taxon>
        <taxon>Erysipelotrichia</taxon>
        <taxon>Erysipelotrichales</taxon>
        <taxon>Erysipelotrichaceae</taxon>
        <taxon>Catenisphaera</taxon>
    </lineage>
</organism>
<dbReference type="PIRSF" id="PIRSF016933">
    <property type="entry name" value="PrsW"/>
    <property type="match status" value="1"/>
</dbReference>
<evidence type="ECO:0000256" key="7">
    <source>
        <dbReference type="ARBA" id="ARBA00022801"/>
    </source>
</evidence>
<feature type="transmembrane region" description="Helical" evidence="10">
    <location>
        <begin position="31"/>
        <end position="50"/>
    </location>
</feature>
<name>A0A7W8FX20_9FIRM</name>
<evidence type="ECO:0000256" key="1">
    <source>
        <dbReference type="ARBA" id="ARBA00004651"/>
    </source>
</evidence>
<comment type="caution">
    <text evidence="11">The sequence shown here is derived from an EMBL/GenBank/DDBJ whole genome shotgun (WGS) entry which is preliminary data.</text>
</comment>
<feature type="transmembrane region" description="Helical" evidence="10">
    <location>
        <begin position="107"/>
        <end position="127"/>
    </location>
</feature>
<evidence type="ECO:0000256" key="3">
    <source>
        <dbReference type="ARBA" id="ARBA00018997"/>
    </source>
</evidence>
<keyword evidence="12" id="KW-1185">Reference proteome</keyword>
<keyword evidence="6 10" id="KW-0812">Transmembrane</keyword>
<keyword evidence="5" id="KW-0645">Protease</keyword>
<evidence type="ECO:0000256" key="4">
    <source>
        <dbReference type="ARBA" id="ARBA00022475"/>
    </source>
</evidence>
<accession>A0A7W8FX20</accession>
<dbReference type="GO" id="GO:0008233">
    <property type="term" value="F:peptidase activity"/>
    <property type="evidence" value="ECO:0007669"/>
    <property type="project" value="UniProtKB-KW"/>
</dbReference>
<comment type="similarity">
    <text evidence="2">Belongs to the protease PrsW family.</text>
</comment>
<dbReference type="Proteomes" id="UP000539953">
    <property type="component" value="Unassembled WGS sequence"/>
</dbReference>
<dbReference type="RefSeq" id="WP_183327269.1">
    <property type="nucleotide sequence ID" value="NZ_JACHHK010000002.1"/>
</dbReference>
<sequence length="230" mass="26214">MRILVAAAVFPAIFLLVEINLMDRKEKEPTWLITRLVLMGIVATFCAIITETQGDYILRHYYSVYSDTYTFLMMFIVVGLSEEGFKFLWMQQATWRSPEFNCLFDGIVYGVSVALGFALFENIMYVVRFGLGTAFLRAVTAVPGHACFGVFMGTLYGLAKRQDYRQNATLSILYRVFAVLVPTILHGIYDYIATVESISILFIAYVIVLFVISVLIVRYVSAHDEYIDYL</sequence>
<keyword evidence="4" id="KW-1003">Cell membrane</keyword>
<keyword evidence="7" id="KW-0378">Hydrolase</keyword>
<dbReference type="InterPro" id="IPR026898">
    <property type="entry name" value="PrsW"/>
</dbReference>
<keyword evidence="9 10" id="KW-0472">Membrane</keyword>
<dbReference type="EMBL" id="JACHHK010000002">
    <property type="protein sequence ID" value="MBB5182512.1"/>
    <property type="molecule type" value="Genomic_DNA"/>
</dbReference>
<evidence type="ECO:0000256" key="10">
    <source>
        <dbReference type="SAM" id="Phobius"/>
    </source>
</evidence>
<gene>
    <name evidence="11" type="ORF">HNQ47_000531</name>
</gene>